<reference evidence="1" key="1">
    <citation type="submission" date="2023-10" db="EMBL/GenBank/DDBJ databases">
        <title>Whole genome sequencing of actinobacterial strain Amycolatopsis sp. (BCA-696) identifies the underlying plant growth-promoting genes.</title>
        <authorList>
            <person name="Gandham P."/>
            <person name="Vadla N."/>
            <person name="Saji A."/>
            <person name="Srinivas V."/>
            <person name="Ruperao P."/>
            <person name="Selvanayagam S."/>
            <person name="Saxena R.K."/>
            <person name="Rathore A."/>
            <person name="Gopalakrishnan S."/>
            <person name="Thakur V."/>
        </authorList>
    </citation>
    <scope>NUCLEOTIDE SEQUENCE</scope>
    <source>
        <strain evidence="1">BCA-696</strain>
    </source>
</reference>
<evidence type="ECO:0000313" key="1">
    <source>
        <dbReference type="EMBL" id="WYW21182.1"/>
    </source>
</evidence>
<sequence length="461" mass="49606">MRVGLEFSSVVDAPVREVFDWHGRRGAIVRLTPPWQPVQVGAEAASLRDGHAKLVFPAGLTWDASHDPAGFDPPRRFVDRLSTPVLSRVVRWRHSHFFSAAGENRTTVTDVVDTPVPERLLRSMFAYRHRQLAADLAAQHRYRAEPLTIAVTGSSGLVGTALTAFLTTAGHRVIRLVRRPARDGDERTWDPHAPAGDLLVGVDAVVHLAGKPIAGRFTAGHLRAVRDSRVESTRALAELAARTTDGPSTFVSASAIGLYGPTRGEEVLTEQSPRGDGVLADVVAEWEGATGPAAAVGIRVVHIRTGLVLSPRGGVLRLQYPLFGAGLGGRLGTGEQWMSWIGLDDLTDVYLRALTDRDLVGPVNAVAPAPIRNADYTRVLGSVLNRPTLLRVPELGPRLLLGNTGAQELAFASQRVVPQRLREAGHVFRHPQLEDTLGHSLGTMPTGVSGAPSTDPIGEQR</sequence>
<accession>A0ACD5BPM1</accession>
<organism evidence="1 2">
    <name type="scientific">Amycolatopsis coloradensis</name>
    <dbReference type="NCBI Taxonomy" id="76021"/>
    <lineage>
        <taxon>Bacteria</taxon>
        <taxon>Bacillati</taxon>
        <taxon>Actinomycetota</taxon>
        <taxon>Actinomycetes</taxon>
        <taxon>Pseudonocardiales</taxon>
        <taxon>Pseudonocardiaceae</taxon>
        <taxon>Amycolatopsis</taxon>
    </lineage>
</organism>
<name>A0ACD5BPM1_9PSEU</name>
<protein>
    <submittedName>
        <fullName evidence="1">TIGR01777 family oxidoreductase</fullName>
    </submittedName>
</protein>
<dbReference type="EMBL" id="CP150484">
    <property type="protein sequence ID" value="WYW21182.1"/>
    <property type="molecule type" value="Genomic_DNA"/>
</dbReference>
<proteinExistence type="predicted"/>
<dbReference type="Proteomes" id="UP001456344">
    <property type="component" value="Chromosome"/>
</dbReference>
<evidence type="ECO:0000313" key="2">
    <source>
        <dbReference type="Proteomes" id="UP001456344"/>
    </source>
</evidence>
<keyword evidence="2" id="KW-1185">Reference proteome</keyword>
<gene>
    <name evidence="1" type="ORF">LCL61_37105</name>
</gene>